<organism evidence="2 3">
    <name type="scientific">Geodia barretti</name>
    <name type="common">Barrett's horny sponge</name>
    <dbReference type="NCBI Taxonomy" id="519541"/>
    <lineage>
        <taxon>Eukaryota</taxon>
        <taxon>Metazoa</taxon>
        <taxon>Porifera</taxon>
        <taxon>Demospongiae</taxon>
        <taxon>Heteroscleromorpha</taxon>
        <taxon>Tetractinellida</taxon>
        <taxon>Astrophorina</taxon>
        <taxon>Geodiidae</taxon>
        <taxon>Geodia</taxon>
    </lineage>
</organism>
<evidence type="ECO:0000256" key="1">
    <source>
        <dbReference type="SAM" id="MobiDB-lite"/>
    </source>
</evidence>
<dbReference type="Proteomes" id="UP001174909">
    <property type="component" value="Unassembled WGS sequence"/>
</dbReference>
<dbReference type="AlphaFoldDB" id="A0AA35SD29"/>
<dbReference type="EMBL" id="CASHTH010002224">
    <property type="protein sequence ID" value="CAI8026642.1"/>
    <property type="molecule type" value="Genomic_DNA"/>
</dbReference>
<gene>
    <name evidence="2" type="ORF">GBAR_LOCUS15291</name>
</gene>
<comment type="caution">
    <text evidence="2">The sequence shown here is derived from an EMBL/GenBank/DDBJ whole genome shotgun (WGS) entry which is preliminary data.</text>
</comment>
<name>A0AA35SD29_GEOBA</name>
<feature type="region of interest" description="Disordered" evidence="1">
    <location>
        <begin position="1"/>
        <end position="27"/>
    </location>
</feature>
<proteinExistence type="predicted"/>
<protein>
    <submittedName>
        <fullName evidence="2">Uncharacterized protein</fullName>
    </submittedName>
</protein>
<keyword evidence="3" id="KW-1185">Reference proteome</keyword>
<sequence length="27" mass="2824">MAVGNLSNIPGSIDEMSLFGFNPENVA</sequence>
<evidence type="ECO:0000313" key="3">
    <source>
        <dbReference type="Proteomes" id="UP001174909"/>
    </source>
</evidence>
<reference evidence="2" key="1">
    <citation type="submission" date="2023-03" db="EMBL/GenBank/DDBJ databases">
        <authorList>
            <person name="Steffen K."/>
            <person name="Cardenas P."/>
        </authorList>
    </citation>
    <scope>NUCLEOTIDE SEQUENCE</scope>
</reference>
<evidence type="ECO:0000313" key="2">
    <source>
        <dbReference type="EMBL" id="CAI8026642.1"/>
    </source>
</evidence>
<accession>A0AA35SD29</accession>
<feature type="compositionally biased region" description="Polar residues" evidence="1">
    <location>
        <begin position="1"/>
        <end position="10"/>
    </location>
</feature>